<feature type="compositionally biased region" description="Low complexity" evidence="2">
    <location>
        <begin position="142"/>
        <end position="153"/>
    </location>
</feature>
<name>A0ABQ5HY63_9ASTR</name>
<feature type="coiled-coil region" evidence="1">
    <location>
        <begin position="957"/>
        <end position="984"/>
    </location>
</feature>
<dbReference type="CDD" id="cd00303">
    <property type="entry name" value="retropepsin_like"/>
    <property type="match status" value="1"/>
</dbReference>
<proteinExistence type="predicted"/>
<gene>
    <name evidence="3" type="ORF">Tco_1081599</name>
</gene>
<dbReference type="PANTHER" id="PTHR33067:SF35">
    <property type="entry name" value="ASPARTIC PEPTIDASE DDI1-TYPE DOMAIN-CONTAINING PROTEIN"/>
    <property type="match status" value="1"/>
</dbReference>
<dbReference type="InterPro" id="IPR021109">
    <property type="entry name" value="Peptidase_aspartic_dom_sf"/>
</dbReference>
<feature type="compositionally biased region" description="Low complexity" evidence="2">
    <location>
        <begin position="1"/>
        <end position="11"/>
    </location>
</feature>
<reference evidence="3" key="1">
    <citation type="journal article" date="2022" name="Int. J. Mol. Sci.">
        <title>Draft Genome of Tanacetum Coccineum: Genomic Comparison of Closely Related Tanacetum-Family Plants.</title>
        <authorList>
            <person name="Yamashiro T."/>
            <person name="Shiraishi A."/>
            <person name="Nakayama K."/>
            <person name="Satake H."/>
        </authorList>
    </citation>
    <scope>NUCLEOTIDE SEQUENCE</scope>
</reference>
<reference evidence="3" key="2">
    <citation type="submission" date="2022-01" db="EMBL/GenBank/DDBJ databases">
        <authorList>
            <person name="Yamashiro T."/>
            <person name="Shiraishi A."/>
            <person name="Satake H."/>
            <person name="Nakayama K."/>
        </authorList>
    </citation>
    <scope>NUCLEOTIDE SEQUENCE</scope>
</reference>
<keyword evidence="3" id="KW-0695">RNA-directed DNA polymerase</keyword>
<feature type="region of interest" description="Disordered" evidence="2">
    <location>
        <begin position="1542"/>
        <end position="1562"/>
    </location>
</feature>
<protein>
    <submittedName>
        <fullName evidence="3">Reverse transcriptase domain-containing protein</fullName>
    </submittedName>
</protein>
<feature type="region of interest" description="Disordered" evidence="2">
    <location>
        <begin position="129"/>
        <end position="155"/>
    </location>
</feature>
<feature type="compositionally biased region" description="Basic and acidic residues" evidence="2">
    <location>
        <begin position="129"/>
        <end position="141"/>
    </location>
</feature>
<feature type="region of interest" description="Disordered" evidence="2">
    <location>
        <begin position="1642"/>
        <end position="1676"/>
    </location>
</feature>
<keyword evidence="1" id="KW-0175">Coiled coil</keyword>
<sequence length="1819" mass="205339">MSIPHNNMGPPLARPPPPNNNGPPPVVRPNGQAPRSMEELCQPSIDGRGGPIAQIAIQATDFGLRHHMIQQQNRVSDDALRLSRFPYSLTHHAIACHRDTINAAAGGTFMQKTPEECYELIENMTAHHNHWDTSETRDETSRNISSTTSTESSEVVRQLELMNKNFEVERETEATKDKVQNTSLESTAHVQPLFVQDPISEPEVVLKLKPKPSIPYPSRLNEQKLREKANNQMLKFLQIFQILHFDISFADVLFHMPEFASTFKSLLSNKEKLFELANTPLNENCSAVLLKKLLKKLGDPVKFLISCDFPELDECLALADLGASINLMPLSVWKQLSLPELTSTHITLKLTDRSVAHPKGVSEDVFVKVGKFYFLVEFIVVDYDVDPRVPLILGRPFLRTARTLIDVYGGELTLRVDDEAITFQVGQTSRYSRSYEMVNQVSVIDVACEEYAQEVLGFLDNSTSGNPTPSDPIIASSSSSFTHFEGGDFILEEIDTETSKEILQARDDLMEAIQAFLKEYDHIPPNEKCMALLLAEERFFKIKQAMEEEKNQHEVLQELLLKLMDDLQILKGSQQERRDGSSKFYSILEFFYDLMISKDPKSWNKELSTIPEKDKSSVEDLDPIPSGSKGVSDDIYDHSDAEYLLSRDIPITSPKIDFLSQKFAGEFAPIPPGMDEDEFDEEEVDCYDHENIEYIEASPLNLEYDSLEEENEDQEEKEFDLEDIFQIQDVILREKLLNVHRLITNIESLKNNPTPDFVFKSPSSFPIPVMDSDSFFEESDTFFSHSGNSLPEFESFSDHTEETRSGSTTTHANYSLPEYDSFLFEIEPKEGGLTSIAMNNNLTNDPLLQAVNSNDSLPEFESFHFDPSFPRPPLTTDDRLPYILSSMLPITWILKTLMFMVLSIRASYPQLHLVLVWGESIDLIIPAAVAEEGITKFALMAYTSQGLSSSLNSDFKLEEALKEKDDLKLKLEKFEESSKNLIKLINSQISAKDKAGLGYDSQINMNEVVYSMFNSRESDVDDSPVNDRFKKGKGFHAVPPPYTGNYMPSRADLSFAGLDDSVYKTKVSETKTSISKTSKDIVEKLKTVRPSAPIIEDWDTDSDNDSVFRPKSDLTKPKFTKINFVKSDENVKSINKENTHRQVEYLRKRQVPVNTAKQSSPRAATSISIARPVNTVAPKPKVNDALPIIYSYFKAHLPVKRTFNQKSAAKTNKFNEKVNTARVNNLTTVGPKAVVSAAVVIGENAIKSSACWIWRPIGNVIDHTSKDSGSYMLKLSPQHAGFGDQQEMLLTIPPKTVDHTLTPIETSKEILQACDDLMEAIQAFLKEYDHIPPNEKCMALLLAEERFFKIKQAMEEEKNQHEVLQELLLKLMDDLQILKGSQQEKKETAAQSFIPYWNSSMIDDEEARDNFLKDVLWKVFGEIKDALMDKQYRQEDIQELMSKLLKDSLTFDDEDDYIPLGDIIARYSTSKAITPDLPIEEPDNSLNMGDEHLDTIPAMESDEVIKSSVENLVPIPSEFEGISDDTCDVPVCDDSSTFDALNDNSEILSDSNNDDTSSDDDDFEDVEYVSLEEVNDDQEEKEFDLDDIFQIQDVILREKLLNVHRLITNIESLKNNPTPDFVFKSPSSFPIPVVDSDSIFEESDTSFSHSGNSLPEFESFSDHTEETRSGSTTTHANYSLPEYDSFLFEIEPDQGGLTSIAMNNNSTNDPLLEAVNSNDSLPEFESFHFDPSFPRPPPEPPDVEICLHFEPDAPVIDNFNELNDDQEGGEIDFSQNVEDDDSFTFVIRTFLPFLTYPANSSLLLSTGSEDTIFDPGIST</sequence>
<evidence type="ECO:0000256" key="1">
    <source>
        <dbReference type="SAM" id="Coils"/>
    </source>
</evidence>
<feature type="region of interest" description="Disordered" evidence="2">
    <location>
        <begin position="1"/>
        <end position="37"/>
    </location>
</feature>
<feature type="compositionally biased region" description="Pro residues" evidence="2">
    <location>
        <begin position="12"/>
        <end position="27"/>
    </location>
</feature>
<evidence type="ECO:0000256" key="2">
    <source>
        <dbReference type="SAM" id="MobiDB-lite"/>
    </source>
</evidence>
<keyword evidence="4" id="KW-1185">Reference proteome</keyword>
<dbReference type="GO" id="GO:0003964">
    <property type="term" value="F:RNA-directed DNA polymerase activity"/>
    <property type="evidence" value="ECO:0007669"/>
    <property type="project" value="UniProtKB-KW"/>
</dbReference>
<accession>A0ABQ5HY63</accession>
<dbReference type="Gene3D" id="2.40.70.10">
    <property type="entry name" value="Acid Proteases"/>
    <property type="match status" value="1"/>
</dbReference>
<dbReference type="Proteomes" id="UP001151760">
    <property type="component" value="Unassembled WGS sequence"/>
</dbReference>
<comment type="caution">
    <text evidence="3">The sequence shown here is derived from an EMBL/GenBank/DDBJ whole genome shotgun (WGS) entry which is preliminary data.</text>
</comment>
<organism evidence="3 4">
    <name type="scientific">Tanacetum coccineum</name>
    <dbReference type="NCBI Taxonomy" id="301880"/>
    <lineage>
        <taxon>Eukaryota</taxon>
        <taxon>Viridiplantae</taxon>
        <taxon>Streptophyta</taxon>
        <taxon>Embryophyta</taxon>
        <taxon>Tracheophyta</taxon>
        <taxon>Spermatophyta</taxon>
        <taxon>Magnoliopsida</taxon>
        <taxon>eudicotyledons</taxon>
        <taxon>Gunneridae</taxon>
        <taxon>Pentapetalae</taxon>
        <taxon>asterids</taxon>
        <taxon>campanulids</taxon>
        <taxon>Asterales</taxon>
        <taxon>Asteraceae</taxon>
        <taxon>Asteroideae</taxon>
        <taxon>Anthemideae</taxon>
        <taxon>Anthemidinae</taxon>
        <taxon>Tanacetum</taxon>
    </lineage>
</organism>
<feature type="region of interest" description="Disordered" evidence="2">
    <location>
        <begin position="793"/>
        <end position="812"/>
    </location>
</feature>
<dbReference type="PANTHER" id="PTHR33067">
    <property type="entry name" value="RNA-DIRECTED DNA POLYMERASE-RELATED"/>
    <property type="match status" value="1"/>
</dbReference>
<evidence type="ECO:0000313" key="4">
    <source>
        <dbReference type="Proteomes" id="UP001151760"/>
    </source>
</evidence>
<keyword evidence="3" id="KW-0808">Transferase</keyword>
<keyword evidence="3" id="KW-0548">Nucleotidyltransferase</keyword>
<feature type="coiled-coil region" evidence="1">
    <location>
        <begin position="697"/>
        <end position="752"/>
    </location>
</feature>
<feature type="region of interest" description="Disordered" evidence="2">
    <location>
        <begin position="610"/>
        <end position="632"/>
    </location>
</feature>
<dbReference type="EMBL" id="BQNB010020140">
    <property type="protein sequence ID" value="GJT92754.1"/>
    <property type="molecule type" value="Genomic_DNA"/>
</dbReference>
<feature type="compositionally biased region" description="Acidic residues" evidence="2">
    <location>
        <begin position="1552"/>
        <end position="1562"/>
    </location>
</feature>
<evidence type="ECO:0000313" key="3">
    <source>
        <dbReference type="EMBL" id="GJT92754.1"/>
    </source>
</evidence>